<dbReference type="EMBL" id="KX501138">
    <property type="protein sequence ID" value="AQN32126.1"/>
    <property type="molecule type" value="Genomic_DNA"/>
</dbReference>
<evidence type="ECO:0000313" key="4">
    <source>
        <dbReference type="EMBL" id="AQN32078.1"/>
    </source>
</evidence>
<keyword evidence="1" id="KW-1188">Viral release from host cell</keyword>
<evidence type="ECO:0000313" key="3">
    <source>
        <dbReference type="EMBL" id="AQN32062.1"/>
    </source>
</evidence>
<dbReference type="EMBL" id="KX501136">
    <property type="protein sequence ID" value="AQN32094.1"/>
    <property type="molecule type" value="Genomic_DNA"/>
</dbReference>
<evidence type="ECO:0000259" key="2">
    <source>
        <dbReference type="Pfam" id="PF10145"/>
    </source>
</evidence>
<evidence type="ECO:0000313" key="5">
    <source>
        <dbReference type="EMBL" id="AQN32094.1"/>
    </source>
</evidence>
<dbReference type="EMBL" id="KX501134">
    <property type="protein sequence ID" value="AQN32062.1"/>
    <property type="molecule type" value="Genomic_DNA"/>
</dbReference>
<evidence type="ECO:0000313" key="8">
    <source>
        <dbReference type="EMBL" id="AQN32142.1"/>
    </source>
</evidence>
<dbReference type="NCBIfam" id="TIGR01760">
    <property type="entry name" value="tape_meas_TP901"/>
    <property type="match status" value="1"/>
</dbReference>
<organism evidence="8">
    <name type="scientific">Phage DP-2017a</name>
    <dbReference type="NCBI Taxonomy" id="1955560"/>
    <lineage>
        <taxon>Viruses</taxon>
    </lineage>
</organism>
<dbReference type="EMBL" id="KX501137">
    <property type="protein sequence ID" value="AQN32110.1"/>
    <property type="molecule type" value="Genomic_DNA"/>
</dbReference>
<sequence>MAYVTSGSLRGNSLEIGIALVLQDRFSNQAKDASAAIRRLHNEAKEAVTANLQTADSILGNVYNGFLNVATGITNTVLQGAEFIDTMTTVSAITGSTREQLQMLSETAQSLGLETMFGSQDIASGMKYLAMAGNTVEQVNDMIKGAAYVANATGMELGGKGGAADLITNVMKTFKIVGDGASELVGDQLTKATLSANISMTDLAESIKYSAADMVMLKKELPEVAAMIGTLGNAGIQGSMAGTSLGNMARYLIKAFNPKTDAYSFLQRMGLSQQDFVDAQGDLIDFGDIMEKISKGVENLPSIDRGKAIGAIFGIRGQRAANAIMNDLEGYRNLLDQIQNNSAGFAKSIVDKRMNTLAGSIDKVSSAWENLKVAFTEQIGPALMPILNTISQIIEAVREFVTTPVGAFASQVFVLSTFIGLVGTKVLQLITKWRLLRSDTQIGFTNMFRLIRGGWQGATLDLQNYMRLQGLLNAQTTYGLPYYASMAKYLGTPVGGVVYDQRTKRWRSHDQSVTGLGKGTFMKERDAIRYTETHGTGKQVVAGLLGTGTSIGTKTTWWTKILGIGSKLFSGLSLVSLGLTLIMPLIKMAANALDKNTKQIEKNTFSVNTLAGKFLTEEERKKAGKNLDLPQEVKALNTTLGALQNYLKNNNAVPVINITVDQSGNILKKEITKSNQSDIQTLGAKN</sequence>
<accession>A0A1Q1PVQ7</accession>
<evidence type="ECO:0000313" key="7">
    <source>
        <dbReference type="EMBL" id="AQN32126.1"/>
    </source>
</evidence>
<dbReference type="EMBL" id="KX501135">
    <property type="protein sequence ID" value="AQN32078.1"/>
    <property type="molecule type" value="Genomic_DNA"/>
</dbReference>
<dbReference type="Pfam" id="PF10145">
    <property type="entry name" value="PhageMin_Tail"/>
    <property type="match status" value="1"/>
</dbReference>
<reference evidence="8" key="1">
    <citation type="journal article" date="2016" name="Microbiome">
        <title>Transmission of viruses via our microbiomes.</title>
        <authorList>
            <person name="Ly M."/>
            <person name="Jones M.B."/>
            <person name="Abeles S.R."/>
            <person name="Santiago-Rodriguez T.M."/>
            <person name="Gao J."/>
            <person name="Chan I.C."/>
            <person name="Ghose C."/>
            <person name="Pride D.T."/>
        </authorList>
    </citation>
    <scope>NUCLEOTIDE SEQUENCE</scope>
    <source>
        <strain evidence="3">CA39E</strain>
        <strain evidence="4">CA40A</strain>
        <strain evidence="5">CA40B</strain>
        <strain evidence="6">CA40C</strain>
        <strain evidence="7">CA40D</strain>
        <strain evidence="8">CA40E</strain>
    </source>
</reference>
<proteinExistence type="predicted"/>
<protein>
    <submittedName>
        <fullName evidence="8">Tape measure</fullName>
    </submittedName>
</protein>
<dbReference type="InterPro" id="IPR010090">
    <property type="entry name" value="Phage_tape_meas"/>
</dbReference>
<name>A0A1Q1PVQ7_9VIRU</name>
<feature type="domain" description="Phage tail tape measure protein" evidence="2">
    <location>
        <begin position="106"/>
        <end position="314"/>
    </location>
</feature>
<evidence type="ECO:0000256" key="1">
    <source>
        <dbReference type="ARBA" id="ARBA00022612"/>
    </source>
</evidence>
<dbReference type="PANTHER" id="PTHR37813:SF1">
    <property type="entry name" value="FELS-2 PROPHAGE PROTEIN"/>
    <property type="match status" value="1"/>
</dbReference>
<dbReference type="PANTHER" id="PTHR37813">
    <property type="entry name" value="FELS-2 PROPHAGE PROTEIN"/>
    <property type="match status" value="1"/>
</dbReference>
<evidence type="ECO:0000313" key="6">
    <source>
        <dbReference type="EMBL" id="AQN32110.1"/>
    </source>
</evidence>
<dbReference type="EMBL" id="KX501139">
    <property type="protein sequence ID" value="AQN32142.1"/>
    <property type="molecule type" value="Genomic_DNA"/>
</dbReference>